<dbReference type="InterPro" id="IPR036412">
    <property type="entry name" value="HAD-like_sf"/>
</dbReference>
<accession>A0A024G6B3</accession>
<comment type="caution">
    <text evidence="2">The sequence shown here is derived from an EMBL/GenBank/DDBJ whole genome shotgun (WGS) entry which is preliminary data.</text>
</comment>
<evidence type="ECO:0000313" key="2">
    <source>
        <dbReference type="EMBL" id="CCI42104.1"/>
    </source>
</evidence>
<dbReference type="EMBL" id="CAIX01000029">
    <property type="protein sequence ID" value="CCI42104.1"/>
    <property type="molecule type" value="Genomic_DNA"/>
</dbReference>
<evidence type="ECO:0000313" key="3">
    <source>
        <dbReference type="Proteomes" id="UP000053237"/>
    </source>
</evidence>
<protein>
    <submittedName>
        <fullName evidence="2">Uncharacterized protein</fullName>
    </submittedName>
</protein>
<dbReference type="Gene3D" id="3.40.50.1000">
    <property type="entry name" value="HAD superfamily/HAD-like"/>
    <property type="match status" value="1"/>
</dbReference>
<dbReference type="InParanoid" id="A0A024G6B3"/>
<gene>
    <name evidence="2" type="ORF">BN9_028880</name>
</gene>
<dbReference type="InterPro" id="IPR023214">
    <property type="entry name" value="HAD_sf"/>
</dbReference>
<sequence>MANKHLLFTLLPLALCDLSTKLFREEIVNTGAEPFFDSFFKTLRASDGNIKCAFFDLENTIINGSIAKAIFAYQLREIEFAFKKEDVRPIFGFEDAFTSSIDTPYHSCVPDSFIFSNTVVNLDSIVNDIEYLYDDRRKPTHKKKIQALIAVWYRLVNARFPAIERCEFLGTSVCYRLLHGMDKIERQTLMKKALAASVGGAIDVYEHIHVNGPQQTTLKVHLKVELSPYPEALYLMRALKNINVHPFLISRLHSDYVHSATEAFELGIPLSDCDGSYYSIKDELPQEKRFFFNEGQGKVATIKKLMKTRRCVPVLGLGGSSGSVEMLQYILKYEGYAMMMYINHVDPRLLKLKETNSRRLHLQKLTRSRWERNEHNAKRVVYRKDEKFKNGDQMRQGEDLLT</sequence>
<proteinExistence type="predicted"/>
<feature type="chain" id="PRO_5001532224" evidence="1">
    <location>
        <begin position="17"/>
        <end position="402"/>
    </location>
</feature>
<keyword evidence="1" id="KW-0732">Signal</keyword>
<dbReference type="AlphaFoldDB" id="A0A024G6B3"/>
<reference evidence="2 3" key="1">
    <citation type="submission" date="2012-05" db="EMBL/GenBank/DDBJ databases">
        <title>Recombination and specialization in a pathogen metapopulation.</title>
        <authorList>
            <person name="Gardiner A."/>
            <person name="Kemen E."/>
            <person name="Schultz-Larsen T."/>
            <person name="MacLean D."/>
            <person name="Van Oosterhout C."/>
            <person name="Jones J.D.G."/>
        </authorList>
    </citation>
    <scope>NUCLEOTIDE SEQUENCE [LARGE SCALE GENOMIC DNA]</scope>
    <source>
        <strain evidence="2 3">Ac Nc2</strain>
    </source>
</reference>
<organism evidence="2 3">
    <name type="scientific">Albugo candida</name>
    <dbReference type="NCBI Taxonomy" id="65357"/>
    <lineage>
        <taxon>Eukaryota</taxon>
        <taxon>Sar</taxon>
        <taxon>Stramenopiles</taxon>
        <taxon>Oomycota</taxon>
        <taxon>Peronosporomycetes</taxon>
        <taxon>Albuginales</taxon>
        <taxon>Albuginaceae</taxon>
        <taxon>Albugo</taxon>
    </lineage>
</organism>
<name>A0A024G6B3_9STRA</name>
<dbReference type="Proteomes" id="UP000053237">
    <property type="component" value="Unassembled WGS sequence"/>
</dbReference>
<dbReference type="SUPFAM" id="SSF56784">
    <property type="entry name" value="HAD-like"/>
    <property type="match status" value="1"/>
</dbReference>
<keyword evidence="3" id="KW-1185">Reference proteome</keyword>
<evidence type="ECO:0000256" key="1">
    <source>
        <dbReference type="SAM" id="SignalP"/>
    </source>
</evidence>
<feature type="signal peptide" evidence="1">
    <location>
        <begin position="1"/>
        <end position="16"/>
    </location>
</feature>